<keyword evidence="2" id="KW-0645">Protease</keyword>
<dbReference type="EMBL" id="CP037423">
    <property type="protein sequence ID" value="QDV43993.1"/>
    <property type="molecule type" value="Genomic_DNA"/>
</dbReference>
<organism evidence="5 6">
    <name type="scientific">Stieleria neptunia</name>
    <dbReference type="NCBI Taxonomy" id="2527979"/>
    <lineage>
        <taxon>Bacteria</taxon>
        <taxon>Pseudomonadati</taxon>
        <taxon>Planctomycetota</taxon>
        <taxon>Planctomycetia</taxon>
        <taxon>Pirellulales</taxon>
        <taxon>Pirellulaceae</taxon>
        <taxon>Stieleria</taxon>
    </lineage>
</organism>
<accession>A0A518HT16</accession>
<dbReference type="AlphaFoldDB" id="A0A518HT16"/>
<gene>
    <name evidence="5" type="ORF">Enr13x_38540</name>
</gene>
<keyword evidence="6" id="KW-1185">Reference proteome</keyword>
<dbReference type="RefSeq" id="WP_197456130.1">
    <property type="nucleotide sequence ID" value="NZ_CP037423.1"/>
</dbReference>
<dbReference type="GO" id="GO:0008237">
    <property type="term" value="F:metallopeptidase activity"/>
    <property type="evidence" value="ECO:0007669"/>
    <property type="project" value="UniProtKB-KW"/>
</dbReference>
<sequence>MTTTTHGKRTIAKAETNRVPESLIAAVRDRLSRNERVRRTLPHKGRLHIDRQVPFLCVYRQPPEYDDAGTEQLVRGEASYLIGSGASEFHDSLSKLVGTVVKTLSAEFGAFLIVEIWSSPDGGKANDPAVPSVLPTFTIQAPGTAKLDNAVESLRKRLQKMKILKHGVEVQVVRGGTICPPGMKPLIDSPRAREMNCWKIGLMVPPVFRKANTSVEFPLLMGQLRRSLSHALRHAYFQFACDRTTHSPDHFHTLGRKAVVKAVWDIDRQLAEVSNQFDYLLQLTPVNPTSAWKEFEAGQCKHPPEFHYRPLPVDPALLKRQLYKIPIERVEDPSLQRLFEEKQEELELKLTMLRDRDTPRFKHLSMALFGGVNDAVLRIAKELLTTLPAKSSPSKANLFSAKQFAACVQKEIDHYRGVCPDFKAKVVISDDASGLIVSRGRLMVNSDLMLAEDRVAALLAHEVGTHLVTYYNGRLQPFQQLYSGLAGYEELQEGLAVLSEYLVGGLTTSRIRQLGARVVAVRQMVDGASFVENFHSIHDDFGLSKRAAYNVVMRVYRGGGLTKDCVYLRGLIAILKYVQKGGDLNPLLVGKMAVKHIPIIKELQYRGVLSKAPITPRFMQDPLAIGRLAKLRGGVGSVVDLVSELKTNGSVG</sequence>
<evidence type="ECO:0000256" key="2">
    <source>
        <dbReference type="ARBA" id="ARBA00022670"/>
    </source>
</evidence>
<dbReference type="GO" id="GO:0080164">
    <property type="term" value="P:regulation of nitric oxide metabolic process"/>
    <property type="evidence" value="ECO:0007669"/>
    <property type="project" value="TreeGrafter"/>
</dbReference>
<evidence type="ECO:0000256" key="4">
    <source>
        <dbReference type="ARBA" id="ARBA00023049"/>
    </source>
</evidence>
<reference evidence="5 6" key="1">
    <citation type="submission" date="2019-03" db="EMBL/GenBank/DDBJ databases">
        <title>Deep-cultivation of Planctomycetes and their phenomic and genomic characterization uncovers novel biology.</title>
        <authorList>
            <person name="Wiegand S."/>
            <person name="Jogler M."/>
            <person name="Boedeker C."/>
            <person name="Pinto D."/>
            <person name="Vollmers J."/>
            <person name="Rivas-Marin E."/>
            <person name="Kohn T."/>
            <person name="Peeters S.H."/>
            <person name="Heuer A."/>
            <person name="Rast P."/>
            <person name="Oberbeckmann S."/>
            <person name="Bunk B."/>
            <person name="Jeske O."/>
            <person name="Meyerdierks A."/>
            <person name="Storesund J.E."/>
            <person name="Kallscheuer N."/>
            <person name="Luecker S."/>
            <person name="Lage O.M."/>
            <person name="Pohl T."/>
            <person name="Merkel B.J."/>
            <person name="Hornburger P."/>
            <person name="Mueller R.-W."/>
            <person name="Bruemmer F."/>
            <person name="Labrenz M."/>
            <person name="Spormann A.M."/>
            <person name="Op den Camp H."/>
            <person name="Overmann J."/>
            <person name="Amann R."/>
            <person name="Jetten M.S.M."/>
            <person name="Mascher T."/>
            <person name="Medema M.H."/>
            <person name="Devos D.P."/>
            <person name="Kaster A.-K."/>
            <person name="Ovreas L."/>
            <person name="Rohde M."/>
            <person name="Galperin M.Y."/>
            <person name="Jogler C."/>
        </authorList>
    </citation>
    <scope>NUCLEOTIDE SEQUENCE [LARGE SCALE GENOMIC DNA]</scope>
    <source>
        <strain evidence="5 6">Enr13</strain>
    </source>
</reference>
<protein>
    <recommendedName>
        <fullName evidence="7">Flavohemoglobin expression-modulating QEGLA motif protein</fullName>
    </recommendedName>
</protein>
<comment type="cofactor">
    <cofactor evidence="1">
        <name>Zn(2+)</name>
        <dbReference type="ChEBI" id="CHEBI:29105"/>
    </cofactor>
</comment>
<name>A0A518HT16_9BACT</name>
<dbReference type="InterPro" id="IPR012548">
    <property type="entry name" value="MATCAP"/>
</dbReference>
<dbReference type="GO" id="GO:0006508">
    <property type="term" value="P:proteolysis"/>
    <property type="evidence" value="ECO:0007669"/>
    <property type="project" value="UniProtKB-KW"/>
</dbReference>
<keyword evidence="3" id="KW-0378">Hydrolase</keyword>
<dbReference type="Pfam" id="PF08014">
    <property type="entry name" value="MATCAP"/>
    <property type="match status" value="1"/>
</dbReference>
<dbReference type="SMART" id="SM01154">
    <property type="entry name" value="DUF1704"/>
    <property type="match status" value="1"/>
</dbReference>
<dbReference type="PANTHER" id="PTHR31817:SF0">
    <property type="entry name" value="CHROMOSOME UNDETERMINED SCAFFOLD_67, WHOLE GENOME SHOTGUN SEQUENCE"/>
    <property type="match status" value="1"/>
</dbReference>
<evidence type="ECO:0000313" key="5">
    <source>
        <dbReference type="EMBL" id="QDV43993.1"/>
    </source>
</evidence>
<evidence type="ECO:0008006" key="7">
    <source>
        <dbReference type="Google" id="ProtNLM"/>
    </source>
</evidence>
<dbReference type="KEGG" id="snep:Enr13x_38540"/>
<dbReference type="InterPro" id="IPR012656">
    <property type="entry name" value="CHP02421_QEGLA"/>
</dbReference>
<keyword evidence="4" id="KW-0482">Metalloprotease</keyword>
<evidence type="ECO:0000313" key="6">
    <source>
        <dbReference type="Proteomes" id="UP000319004"/>
    </source>
</evidence>
<proteinExistence type="predicted"/>
<dbReference type="NCBIfam" id="TIGR02421">
    <property type="entry name" value="QEGLA"/>
    <property type="match status" value="1"/>
</dbReference>
<evidence type="ECO:0000256" key="1">
    <source>
        <dbReference type="ARBA" id="ARBA00001947"/>
    </source>
</evidence>
<dbReference type="PANTHER" id="PTHR31817">
    <property type="match status" value="1"/>
</dbReference>
<dbReference type="Proteomes" id="UP000319004">
    <property type="component" value="Chromosome"/>
</dbReference>
<evidence type="ECO:0000256" key="3">
    <source>
        <dbReference type="ARBA" id="ARBA00022801"/>
    </source>
</evidence>